<dbReference type="GO" id="GO:0016831">
    <property type="term" value="F:carboxy-lyase activity"/>
    <property type="evidence" value="ECO:0007669"/>
    <property type="project" value="InterPro"/>
</dbReference>
<dbReference type="GO" id="GO:0005737">
    <property type="term" value="C:cytoplasm"/>
    <property type="evidence" value="ECO:0007669"/>
    <property type="project" value="TreeGrafter"/>
</dbReference>
<protein>
    <submittedName>
        <fullName evidence="3">Amidohydrolase family protein</fullName>
    </submittedName>
</protein>
<dbReference type="InterPro" id="IPR032466">
    <property type="entry name" value="Metal_Hydrolase"/>
</dbReference>
<dbReference type="EMBL" id="DVHN01000113">
    <property type="protein sequence ID" value="HIR89045.1"/>
    <property type="molecule type" value="Genomic_DNA"/>
</dbReference>
<dbReference type="AlphaFoldDB" id="A0A9D1EF57"/>
<sequence>MTNSPIIDFHTHIFPDKVAAKAIPQMAAKAHSTPYVNGTVSDLKRSMQEANITCSVALPVLTSPSQFASIHRFALEQSAKDFSHLNHDIISFGGMHPDSSNYKTELRELKSMGFLGIKLHPDYQGVNFDDIRYMRIIDYASELGFIIVTHAGIDIGLPNPVHCTPDSVLHVLQEVHPPKLVLAHTGGWKLWDEVEEKLVGRDVYFDTAFSIRFISSEQFMRIIRNHGVNRILFATDSPWDGQKESLDAIRNLDFSEQELSLILGQNAAQLLGIPQL</sequence>
<name>A0A9D1EF57_9FIRM</name>
<evidence type="ECO:0000313" key="4">
    <source>
        <dbReference type="Proteomes" id="UP000824201"/>
    </source>
</evidence>
<dbReference type="PANTHER" id="PTHR21240">
    <property type="entry name" value="2-AMINO-3-CARBOXYLMUCONATE-6-SEMIALDEHYDE DECARBOXYLASE"/>
    <property type="match status" value="1"/>
</dbReference>
<dbReference type="Pfam" id="PF04909">
    <property type="entry name" value="Amidohydro_2"/>
    <property type="match status" value="1"/>
</dbReference>
<evidence type="ECO:0000313" key="3">
    <source>
        <dbReference type="EMBL" id="HIR89045.1"/>
    </source>
</evidence>
<evidence type="ECO:0000259" key="2">
    <source>
        <dbReference type="Pfam" id="PF04909"/>
    </source>
</evidence>
<dbReference type="SUPFAM" id="SSF51556">
    <property type="entry name" value="Metallo-dependent hydrolases"/>
    <property type="match status" value="1"/>
</dbReference>
<dbReference type="InterPro" id="IPR032465">
    <property type="entry name" value="ACMSD"/>
</dbReference>
<comment type="caution">
    <text evidence="3">The sequence shown here is derived from an EMBL/GenBank/DDBJ whole genome shotgun (WGS) entry which is preliminary data.</text>
</comment>
<dbReference type="InterPro" id="IPR006680">
    <property type="entry name" value="Amidohydro-rel"/>
</dbReference>
<feature type="domain" description="Amidohydrolase-related" evidence="2">
    <location>
        <begin position="7"/>
        <end position="273"/>
    </location>
</feature>
<organism evidence="3 4">
    <name type="scientific">Candidatus Fimimorpha faecalis</name>
    <dbReference type="NCBI Taxonomy" id="2840824"/>
    <lineage>
        <taxon>Bacteria</taxon>
        <taxon>Bacillati</taxon>
        <taxon>Bacillota</taxon>
        <taxon>Clostridia</taxon>
        <taxon>Eubacteriales</taxon>
        <taxon>Candidatus Fimimorpha</taxon>
    </lineage>
</organism>
<dbReference type="CDD" id="cd01292">
    <property type="entry name" value="metallo-dependent_hydrolases"/>
    <property type="match status" value="1"/>
</dbReference>
<dbReference type="GO" id="GO:0016787">
    <property type="term" value="F:hydrolase activity"/>
    <property type="evidence" value="ECO:0007669"/>
    <property type="project" value="InterPro"/>
</dbReference>
<reference evidence="3" key="1">
    <citation type="submission" date="2020-10" db="EMBL/GenBank/DDBJ databases">
        <authorList>
            <person name="Gilroy R."/>
        </authorList>
    </citation>
    <scope>NUCLEOTIDE SEQUENCE</scope>
    <source>
        <strain evidence="3">ChiW13-3771</strain>
    </source>
</reference>
<dbReference type="Proteomes" id="UP000824201">
    <property type="component" value="Unassembled WGS sequence"/>
</dbReference>
<keyword evidence="1" id="KW-0456">Lyase</keyword>
<dbReference type="Gene3D" id="3.20.20.140">
    <property type="entry name" value="Metal-dependent hydrolases"/>
    <property type="match status" value="1"/>
</dbReference>
<proteinExistence type="predicted"/>
<evidence type="ECO:0000256" key="1">
    <source>
        <dbReference type="ARBA" id="ARBA00023239"/>
    </source>
</evidence>
<gene>
    <name evidence="3" type="ORF">IAC96_08860</name>
</gene>
<dbReference type="GO" id="GO:0019748">
    <property type="term" value="P:secondary metabolic process"/>
    <property type="evidence" value="ECO:0007669"/>
    <property type="project" value="TreeGrafter"/>
</dbReference>
<reference evidence="3" key="2">
    <citation type="journal article" date="2021" name="PeerJ">
        <title>Extensive microbial diversity within the chicken gut microbiome revealed by metagenomics and culture.</title>
        <authorList>
            <person name="Gilroy R."/>
            <person name="Ravi A."/>
            <person name="Getino M."/>
            <person name="Pursley I."/>
            <person name="Horton D.L."/>
            <person name="Alikhan N.F."/>
            <person name="Baker D."/>
            <person name="Gharbi K."/>
            <person name="Hall N."/>
            <person name="Watson M."/>
            <person name="Adriaenssens E.M."/>
            <person name="Foster-Nyarko E."/>
            <person name="Jarju S."/>
            <person name="Secka A."/>
            <person name="Antonio M."/>
            <person name="Oren A."/>
            <person name="Chaudhuri R.R."/>
            <person name="La Ragione R."/>
            <person name="Hildebrand F."/>
            <person name="Pallen M.J."/>
        </authorList>
    </citation>
    <scope>NUCLEOTIDE SEQUENCE</scope>
    <source>
        <strain evidence="3">ChiW13-3771</strain>
    </source>
</reference>
<dbReference type="PANTHER" id="PTHR21240:SF28">
    <property type="entry name" value="ISO-OROTATE DECARBOXYLASE (EUROFUNG)"/>
    <property type="match status" value="1"/>
</dbReference>
<accession>A0A9D1EF57</accession>